<keyword evidence="8" id="KW-1185">Reference proteome</keyword>
<dbReference type="InterPro" id="IPR011444">
    <property type="entry name" value="DUF1549"/>
</dbReference>
<dbReference type="STRING" id="980251.GCA_001642875_02772"/>
<dbReference type="InterPro" id="IPR011429">
    <property type="entry name" value="Cyt_c_Planctomycete-type"/>
</dbReference>
<evidence type="ECO:0000313" key="8">
    <source>
        <dbReference type="Proteomes" id="UP000322214"/>
    </source>
</evidence>
<reference evidence="7 8" key="1">
    <citation type="submission" date="2019-08" db="EMBL/GenBank/DDBJ databases">
        <title>Deep-cultivation of Planctomycetes and their phenomic and genomic characterization uncovers novel biology.</title>
        <authorList>
            <person name="Wiegand S."/>
            <person name="Jogler M."/>
            <person name="Boedeker C."/>
            <person name="Pinto D."/>
            <person name="Vollmers J."/>
            <person name="Rivas-Marin E."/>
            <person name="Kohn T."/>
            <person name="Peeters S.H."/>
            <person name="Heuer A."/>
            <person name="Rast P."/>
            <person name="Oberbeckmann S."/>
            <person name="Bunk B."/>
            <person name="Jeske O."/>
            <person name="Meyerdierks A."/>
            <person name="Storesund J.E."/>
            <person name="Kallscheuer N."/>
            <person name="Luecker S."/>
            <person name="Lage O.M."/>
            <person name="Pohl T."/>
            <person name="Merkel B.J."/>
            <person name="Hornburger P."/>
            <person name="Mueller R.-W."/>
            <person name="Bruemmer F."/>
            <person name="Labrenz M."/>
            <person name="Spormann A.M."/>
            <person name="Op den Camp H."/>
            <person name="Overmann J."/>
            <person name="Amann R."/>
            <person name="Jetten M.S.M."/>
            <person name="Mascher T."/>
            <person name="Medema M.H."/>
            <person name="Devos D.P."/>
            <person name="Kaster A.-K."/>
            <person name="Ovreas L."/>
            <person name="Rohde M."/>
            <person name="Galperin M.Y."/>
            <person name="Jogler C."/>
        </authorList>
    </citation>
    <scope>NUCLEOTIDE SEQUENCE [LARGE SCALE GENOMIC DNA]</scope>
    <source>
        <strain evidence="7 8">FC18</strain>
    </source>
</reference>
<evidence type="ECO:0000313" key="7">
    <source>
        <dbReference type="EMBL" id="QEG23404.1"/>
    </source>
</evidence>
<proteinExistence type="predicted"/>
<sequence precursor="true">MRQKRLFTMLVTKFCRLVPVVMSLLVAMPVAAQDDDAVSFDQDIRPLLSDRCYSCHGPDSNSREADLRLDLEEPAHESAIVPGSTEDSEFWARIISDDEGDQMPPPHAHKPPFTEAELDLFKRWIEQGAKYERFWAFEKPQPAPVPKDVDAQWQNNPVDAFVASALKESDKHPQPEADFRKLVRRSSLDIIGLPPTPEQIAEQLRLEEEIGREAAWETWIDQLLESPRYGEHMARYWLDLVRFADTNGMHKDFYRNHFAYRDWVIRSFNENLGYDEFLTAQLAGDLLDKPTKDQLTASAFNRLHLIIDVGTALPEESHHKNVVDRVTAVSTAFLGLTMQCAQCHDHKYDPITQKDFYSMYAFFNNFDVKPETPGWPENGLQKPYISLASPEQKSTLEKFDREIQSAQTKINELVAEIAKVDAQTASGAKPVALKAKSKDLKAEKRNREAQLKKLKAKRKRFDRNVPYALVAKEREQLRKTYLLDRGEYDKPSDEVPRDTPGFLPPLNSRTSNPSRLDLAEWLVAEDHPLTSRVAVNRIWQSLMGAGLVRSTEDFGAQGTPPSHPELLDFLADDFRRNGWDTKRLVKLIVTSKTYRQSSVADELAYREDPGNRDLARASRHRLDAEVIRDQLLFVSGEMCDEMYGPSVKPPQPDGLWKSVTMIGERYKADQGDATKRRSIYTYWKRGMPPPQMTILNAPTRDACVARRERTNTPSQALLLLNEQAYFEAAGKFARRVLQKPEDERIAFAWESVTGKLPDENEVAVMEKLLDDLSQTYSSEPELAKQIEAASDDVESNVELAAWTVVANTLFNMDITKNRD</sequence>
<dbReference type="InterPro" id="IPR022655">
    <property type="entry name" value="DUF1553"/>
</dbReference>
<feature type="domain" description="DUF1553" evidence="5">
    <location>
        <begin position="515"/>
        <end position="768"/>
    </location>
</feature>
<feature type="compositionally biased region" description="Basic and acidic residues" evidence="2">
    <location>
        <begin position="488"/>
        <end position="497"/>
    </location>
</feature>
<protein>
    <submittedName>
        <fullName evidence="7">Planctomycete cytochrome C</fullName>
    </submittedName>
</protein>
<feature type="domain" description="DUF1549" evidence="4">
    <location>
        <begin position="157"/>
        <end position="366"/>
    </location>
</feature>
<accession>A0A5B9PAU8</accession>
<feature type="signal peptide" evidence="3">
    <location>
        <begin position="1"/>
        <end position="32"/>
    </location>
</feature>
<evidence type="ECO:0000256" key="1">
    <source>
        <dbReference type="SAM" id="Coils"/>
    </source>
</evidence>
<dbReference type="EMBL" id="CP042912">
    <property type="protein sequence ID" value="QEG23404.1"/>
    <property type="molecule type" value="Genomic_DNA"/>
</dbReference>
<gene>
    <name evidence="7" type="ORF">MFFC18_33020</name>
</gene>
<feature type="region of interest" description="Disordered" evidence="2">
    <location>
        <begin position="488"/>
        <end position="509"/>
    </location>
</feature>
<dbReference type="PANTHER" id="PTHR35889">
    <property type="entry name" value="CYCLOINULO-OLIGOSACCHARIDE FRUCTANOTRANSFERASE-RELATED"/>
    <property type="match status" value="1"/>
</dbReference>
<evidence type="ECO:0000259" key="5">
    <source>
        <dbReference type="Pfam" id="PF07587"/>
    </source>
</evidence>
<evidence type="ECO:0000256" key="3">
    <source>
        <dbReference type="SAM" id="SignalP"/>
    </source>
</evidence>
<dbReference type="SUPFAM" id="SSF46626">
    <property type="entry name" value="Cytochrome c"/>
    <property type="match status" value="1"/>
</dbReference>
<dbReference type="KEGG" id="mff:MFFC18_33020"/>
<dbReference type="Proteomes" id="UP000322214">
    <property type="component" value="Chromosome"/>
</dbReference>
<dbReference type="Pfam" id="PF07635">
    <property type="entry name" value="PSCyt1"/>
    <property type="match status" value="1"/>
</dbReference>
<organism evidence="7 8">
    <name type="scientific">Mariniblastus fucicola</name>
    <dbReference type="NCBI Taxonomy" id="980251"/>
    <lineage>
        <taxon>Bacteria</taxon>
        <taxon>Pseudomonadati</taxon>
        <taxon>Planctomycetota</taxon>
        <taxon>Planctomycetia</taxon>
        <taxon>Pirellulales</taxon>
        <taxon>Pirellulaceae</taxon>
        <taxon>Mariniblastus</taxon>
    </lineage>
</organism>
<feature type="coiled-coil region" evidence="1">
    <location>
        <begin position="396"/>
        <end position="464"/>
    </location>
</feature>
<dbReference type="GO" id="GO:0020037">
    <property type="term" value="F:heme binding"/>
    <property type="evidence" value="ECO:0007669"/>
    <property type="project" value="InterPro"/>
</dbReference>
<dbReference type="Pfam" id="PF07583">
    <property type="entry name" value="PSCyt2"/>
    <property type="match status" value="1"/>
</dbReference>
<dbReference type="Pfam" id="PF07587">
    <property type="entry name" value="PSD1"/>
    <property type="match status" value="1"/>
</dbReference>
<dbReference type="GO" id="GO:0009055">
    <property type="term" value="F:electron transfer activity"/>
    <property type="evidence" value="ECO:0007669"/>
    <property type="project" value="InterPro"/>
</dbReference>
<feature type="domain" description="Cytochrome C Planctomycete-type" evidence="6">
    <location>
        <begin position="52"/>
        <end position="106"/>
    </location>
</feature>
<evidence type="ECO:0000259" key="4">
    <source>
        <dbReference type="Pfam" id="PF07583"/>
    </source>
</evidence>
<feature type="chain" id="PRO_5023107514" evidence="3">
    <location>
        <begin position="33"/>
        <end position="819"/>
    </location>
</feature>
<evidence type="ECO:0000259" key="6">
    <source>
        <dbReference type="Pfam" id="PF07635"/>
    </source>
</evidence>
<name>A0A5B9PAU8_9BACT</name>
<evidence type="ECO:0000256" key="2">
    <source>
        <dbReference type="SAM" id="MobiDB-lite"/>
    </source>
</evidence>
<keyword evidence="1" id="KW-0175">Coiled coil</keyword>
<dbReference type="AlphaFoldDB" id="A0A5B9PAU8"/>
<dbReference type="InterPro" id="IPR036909">
    <property type="entry name" value="Cyt_c-like_dom_sf"/>
</dbReference>
<dbReference type="PANTHER" id="PTHR35889:SF3">
    <property type="entry name" value="F-BOX DOMAIN-CONTAINING PROTEIN"/>
    <property type="match status" value="1"/>
</dbReference>
<keyword evidence="3" id="KW-0732">Signal</keyword>